<keyword evidence="2" id="KW-0378">Hydrolase</keyword>
<organism evidence="4">
    <name type="scientific">Tanacetum cinerariifolium</name>
    <name type="common">Dalmatian daisy</name>
    <name type="synonym">Chrysanthemum cinerariifolium</name>
    <dbReference type="NCBI Taxonomy" id="118510"/>
    <lineage>
        <taxon>Eukaryota</taxon>
        <taxon>Viridiplantae</taxon>
        <taxon>Streptophyta</taxon>
        <taxon>Embryophyta</taxon>
        <taxon>Tracheophyta</taxon>
        <taxon>Spermatophyta</taxon>
        <taxon>Magnoliopsida</taxon>
        <taxon>eudicotyledons</taxon>
        <taxon>Gunneridae</taxon>
        <taxon>Pentapetalae</taxon>
        <taxon>asterids</taxon>
        <taxon>campanulids</taxon>
        <taxon>Asterales</taxon>
        <taxon>Asteraceae</taxon>
        <taxon>Asteroideae</taxon>
        <taxon>Anthemideae</taxon>
        <taxon>Anthemidinae</taxon>
        <taxon>Tanacetum</taxon>
    </lineage>
</organism>
<dbReference type="Pfam" id="PF00657">
    <property type="entry name" value="Lipase_GDSL"/>
    <property type="match status" value="1"/>
</dbReference>
<dbReference type="InterPro" id="IPR051058">
    <property type="entry name" value="GDSL_Est/Lipase"/>
</dbReference>
<proteinExistence type="inferred from homology"/>
<dbReference type="GO" id="GO:0016042">
    <property type="term" value="P:lipid catabolic process"/>
    <property type="evidence" value="ECO:0007669"/>
    <property type="project" value="UniProtKB-KW"/>
</dbReference>
<dbReference type="PANTHER" id="PTHR45648">
    <property type="entry name" value="GDSL LIPASE/ACYLHYDROLASE FAMILY PROTEIN (AFU_ORTHOLOGUE AFUA_4G14700)"/>
    <property type="match status" value="1"/>
</dbReference>
<keyword evidence="3" id="KW-0442">Lipid degradation</keyword>
<keyword evidence="3" id="KW-0443">Lipid metabolism</keyword>
<dbReference type="CDD" id="cd01837">
    <property type="entry name" value="SGNH_plant_lipase_like"/>
    <property type="match status" value="1"/>
</dbReference>
<evidence type="ECO:0000256" key="2">
    <source>
        <dbReference type="ARBA" id="ARBA00022801"/>
    </source>
</evidence>
<dbReference type="AlphaFoldDB" id="A0A699H5C5"/>
<dbReference type="PANTHER" id="PTHR45648:SF17">
    <property type="entry name" value="GDSL ESTERASE_LIPASE"/>
    <property type="match status" value="1"/>
</dbReference>
<dbReference type="InterPro" id="IPR001087">
    <property type="entry name" value="GDSL"/>
</dbReference>
<evidence type="ECO:0000256" key="1">
    <source>
        <dbReference type="ARBA" id="ARBA00008668"/>
    </source>
</evidence>
<dbReference type="GO" id="GO:0016788">
    <property type="term" value="F:hydrolase activity, acting on ester bonds"/>
    <property type="evidence" value="ECO:0007669"/>
    <property type="project" value="InterPro"/>
</dbReference>
<dbReference type="EMBL" id="BKCJ010073889">
    <property type="protein sequence ID" value="GEW78588.1"/>
    <property type="molecule type" value="Genomic_DNA"/>
</dbReference>
<protein>
    <submittedName>
        <fullName evidence="4">GDSL esterase/lipase At5g55050-like</fullName>
    </submittedName>
</protein>
<dbReference type="Gene3D" id="3.40.50.1110">
    <property type="entry name" value="SGNH hydrolase"/>
    <property type="match status" value="1"/>
</dbReference>
<sequence>MYQVFIYILVGTFLSISNGSYATILFNKTTPALFIFGDSTADVGTNSFLPKTKIRADFPPNGIDFPHSRPTGRFSNGLNSADFLSKLLGQKRSPQPYLFLLKAGLRKRMFRGVNFASGGSGLLDATGKQLNVVQMSEQIKQFETVISNLTLVKGRGAAKNILAKSMFAISVGSNDIFGYFGNQSTTIDPTIYIGSLMTAYECHVESLYNLGARKFGIISVPPIGCCPSQRIHNITGGCFEIQNTFAQAFHSSLDALLKKLSCKLTGMKYSLGNSYEMTINVINYPQQFNLTYVDRACCGKGWLNAEKECTRKANLCSNRQNYLFWDLFHPTQYASELAAKTLFYGGPQYVTPINFAQLAAY</sequence>
<evidence type="ECO:0000313" key="4">
    <source>
        <dbReference type="EMBL" id="GEW78588.1"/>
    </source>
</evidence>
<comment type="caution">
    <text evidence="4">The sequence shown here is derived from an EMBL/GenBank/DDBJ whole genome shotgun (WGS) entry which is preliminary data.</text>
</comment>
<comment type="similarity">
    <text evidence="1">Belongs to the 'GDSL' lipolytic enzyme family.</text>
</comment>
<name>A0A699H5C5_TANCI</name>
<dbReference type="SUPFAM" id="SSF52266">
    <property type="entry name" value="SGNH hydrolase"/>
    <property type="match status" value="1"/>
</dbReference>
<reference evidence="4" key="1">
    <citation type="journal article" date="2019" name="Sci. Rep.">
        <title>Draft genome of Tanacetum cinerariifolium, the natural source of mosquito coil.</title>
        <authorList>
            <person name="Yamashiro T."/>
            <person name="Shiraishi A."/>
            <person name="Satake H."/>
            <person name="Nakayama K."/>
        </authorList>
    </citation>
    <scope>NUCLEOTIDE SEQUENCE</scope>
</reference>
<accession>A0A699H5C5</accession>
<dbReference type="InterPro" id="IPR035669">
    <property type="entry name" value="SGNH_plant_lipase-like"/>
</dbReference>
<gene>
    <name evidence="4" type="ORF">Tci_250564</name>
</gene>
<dbReference type="InterPro" id="IPR036514">
    <property type="entry name" value="SGNH_hydro_sf"/>
</dbReference>
<evidence type="ECO:0000256" key="3">
    <source>
        <dbReference type="ARBA" id="ARBA00022963"/>
    </source>
</evidence>